<organism evidence="3">
    <name type="scientific">Blastocystis hominis</name>
    <dbReference type="NCBI Taxonomy" id="12968"/>
    <lineage>
        <taxon>Eukaryota</taxon>
        <taxon>Sar</taxon>
        <taxon>Stramenopiles</taxon>
        <taxon>Bigyra</taxon>
        <taxon>Opalozoa</taxon>
        <taxon>Opalinata</taxon>
        <taxon>Blastocystidae</taxon>
        <taxon>Blastocystis</taxon>
    </lineage>
</organism>
<accession>D8M5N8</accession>
<evidence type="ECO:0000256" key="1">
    <source>
        <dbReference type="SAM" id="MobiDB-lite"/>
    </source>
</evidence>
<protein>
    <recommendedName>
        <fullName evidence="2">Protein kinase domain-containing protein</fullName>
    </recommendedName>
</protein>
<dbReference type="Proteomes" id="UP000008312">
    <property type="component" value="Unassembled WGS sequence"/>
</dbReference>
<feature type="domain" description="Protein kinase" evidence="2">
    <location>
        <begin position="42"/>
        <end position="95"/>
    </location>
</feature>
<proteinExistence type="predicted"/>
<dbReference type="Gene3D" id="3.30.200.20">
    <property type="entry name" value="Phosphorylase Kinase, domain 1"/>
    <property type="match status" value="1"/>
</dbReference>
<dbReference type="AlphaFoldDB" id="D8M5N8"/>
<dbReference type="RefSeq" id="XP_012897425.1">
    <property type="nucleotide sequence ID" value="XM_013041971.1"/>
</dbReference>
<evidence type="ECO:0000259" key="2">
    <source>
        <dbReference type="PROSITE" id="PS50011"/>
    </source>
</evidence>
<dbReference type="InterPro" id="IPR000719">
    <property type="entry name" value="Prot_kinase_dom"/>
</dbReference>
<gene>
    <name evidence="3" type="ORF">GSBLH_T00003265001</name>
</gene>
<dbReference type="EMBL" id="FN668661">
    <property type="protein sequence ID" value="CBK23377.2"/>
    <property type="molecule type" value="Genomic_DNA"/>
</dbReference>
<evidence type="ECO:0000313" key="3">
    <source>
        <dbReference type="EMBL" id="CBK23377.2"/>
    </source>
</evidence>
<dbReference type="OrthoDB" id="40902at2759"/>
<keyword evidence="4" id="KW-1185">Reference proteome</keyword>
<dbReference type="SUPFAM" id="SSF56112">
    <property type="entry name" value="Protein kinase-like (PK-like)"/>
    <property type="match status" value="1"/>
</dbReference>
<dbReference type="PROSITE" id="PS50011">
    <property type="entry name" value="PROTEIN_KINASE_DOM"/>
    <property type="match status" value="1"/>
</dbReference>
<name>D8M5N8_BLAHO</name>
<sequence length="95" mass="10698">MEKRPHPKDVSSAQPVEVVVKKDNTKYITELDETKTRVVDRYRIGKQMGKGGFATVYELTSVQSGKRYAGKIVDKSGLSSPNKLEKATRLRFTSH</sequence>
<dbReference type="GeneID" id="24920370"/>
<dbReference type="InParanoid" id="D8M5N8"/>
<dbReference type="GO" id="GO:0005524">
    <property type="term" value="F:ATP binding"/>
    <property type="evidence" value="ECO:0007669"/>
    <property type="project" value="InterPro"/>
</dbReference>
<evidence type="ECO:0000313" key="4">
    <source>
        <dbReference type="Proteomes" id="UP000008312"/>
    </source>
</evidence>
<dbReference type="GO" id="GO:0004672">
    <property type="term" value="F:protein kinase activity"/>
    <property type="evidence" value="ECO:0007669"/>
    <property type="project" value="InterPro"/>
</dbReference>
<dbReference type="InterPro" id="IPR011009">
    <property type="entry name" value="Kinase-like_dom_sf"/>
</dbReference>
<feature type="region of interest" description="Disordered" evidence="1">
    <location>
        <begin position="74"/>
        <end position="95"/>
    </location>
</feature>
<reference evidence="3" key="1">
    <citation type="submission" date="2010-02" db="EMBL/GenBank/DDBJ databases">
        <title>Sequencing and annotation of the Blastocystis hominis genome.</title>
        <authorList>
            <person name="Wincker P."/>
        </authorList>
    </citation>
    <scope>NUCLEOTIDE SEQUENCE</scope>
    <source>
        <strain evidence="3">Singapore isolate B</strain>
    </source>
</reference>